<dbReference type="PANTHER" id="PTHR34351">
    <property type="entry name" value="SLR1927 PROTEIN-RELATED"/>
    <property type="match status" value="1"/>
</dbReference>
<organism evidence="3 4">
    <name type="scientific">Lederbergia ruris</name>
    <dbReference type="NCBI Taxonomy" id="217495"/>
    <lineage>
        <taxon>Bacteria</taxon>
        <taxon>Bacillati</taxon>
        <taxon>Bacillota</taxon>
        <taxon>Bacilli</taxon>
        <taxon>Bacillales</taxon>
        <taxon>Bacillaceae</taxon>
        <taxon>Lederbergia</taxon>
    </lineage>
</organism>
<name>A0ABQ4KJN7_9BACI</name>
<accession>A0ABQ4KJN7</accession>
<dbReference type="Pfam" id="PF01882">
    <property type="entry name" value="DUF58"/>
    <property type="match status" value="1"/>
</dbReference>
<keyword evidence="4" id="KW-1185">Reference proteome</keyword>
<evidence type="ECO:0000313" key="3">
    <source>
        <dbReference type="EMBL" id="GIN58117.1"/>
    </source>
</evidence>
<feature type="transmembrane region" description="Helical" evidence="1">
    <location>
        <begin position="38"/>
        <end position="62"/>
    </location>
</feature>
<gene>
    <name evidence="3" type="primary">yeaD</name>
    <name evidence="3" type="ORF">J8TS2_24360</name>
</gene>
<dbReference type="Proteomes" id="UP000679950">
    <property type="component" value="Unassembled WGS sequence"/>
</dbReference>
<dbReference type="EMBL" id="BORB01000019">
    <property type="protein sequence ID" value="GIN58117.1"/>
    <property type="molecule type" value="Genomic_DNA"/>
</dbReference>
<feature type="domain" description="DUF58" evidence="2">
    <location>
        <begin position="206"/>
        <end position="337"/>
    </location>
</feature>
<dbReference type="RefSeq" id="WP_212966433.1">
    <property type="nucleotide sequence ID" value="NZ_BORB01000019.1"/>
</dbReference>
<sequence>MIKAQLKRLHRFESLFRFVLLLFLLGISYVYAMFQGGFVSWFIFYSFLPFALYSFLLLFYPLQGFKVERMMPKRHLKAGDRITIELTLKRKIPFPILFLVVEDILPADIHSEQHKQLIFPGFKRKMTLQYPCKVSRGEHVWEGIRLTTGDVLGILKKERWFDYQQIVIVYPQYEELIYKPLESRFEHGSAVNPMQFQKDTSLVSGVRQYQPGDRVSWVDWKATARTNTMMSKEFEVRQTNDLMIVLDRVNSPHFEAMVQFAASLVKTMIQHGGKLGFFSVGEKVTYIPIRGESVQENEVFQHLARVLPNGTTPFVHVMKKELASYHQTANIAVITSSIDKQLIDGLSAGVRSNGGFMIYNIKKRGTPVNKDEAKYSSLAKQRGIVVKTLYEGQFRTAFLEVLQA</sequence>
<keyword evidence="1" id="KW-1133">Transmembrane helix</keyword>
<keyword evidence="1" id="KW-0812">Transmembrane</keyword>
<proteinExistence type="predicted"/>
<evidence type="ECO:0000256" key="1">
    <source>
        <dbReference type="SAM" id="Phobius"/>
    </source>
</evidence>
<dbReference type="PANTHER" id="PTHR34351:SF2">
    <property type="entry name" value="DUF58 DOMAIN-CONTAINING PROTEIN"/>
    <property type="match status" value="1"/>
</dbReference>
<feature type="transmembrane region" description="Helical" evidence="1">
    <location>
        <begin position="12"/>
        <end position="32"/>
    </location>
</feature>
<keyword evidence="1" id="KW-0472">Membrane</keyword>
<evidence type="ECO:0000313" key="4">
    <source>
        <dbReference type="Proteomes" id="UP000679950"/>
    </source>
</evidence>
<evidence type="ECO:0000259" key="2">
    <source>
        <dbReference type="Pfam" id="PF01882"/>
    </source>
</evidence>
<protein>
    <recommendedName>
        <fullName evidence="2">DUF58 domain-containing protein</fullName>
    </recommendedName>
</protein>
<reference evidence="3 4" key="1">
    <citation type="submission" date="2021-03" db="EMBL/GenBank/DDBJ databases">
        <title>Antimicrobial resistance genes in bacteria isolated from Japanese honey, and their potential for conferring macrolide and lincosamide resistance in the American foulbrood pathogen Paenibacillus larvae.</title>
        <authorList>
            <person name="Okamoto M."/>
            <person name="Kumagai M."/>
            <person name="Kanamori H."/>
            <person name="Takamatsu D."/>
        </authorList>
    </citation>
    <scope>NUCLEOTIDE SEQUENCE [LARGE SCALE GENOMIC DNA]</scope>
    <source>
        <strain evidence="3 4">J8TS2</strain>
    </source>
</reference>
<comment type="caution">
    <text evidence="3">The sequence shown here is derived from an EMBL/GenBank/DDBJ whole genome shotgun (WGS) entry which is preliminary data.</text>
</comment>
<dbReference type="InterPro" id="IPR002881">
    <property type="entry name" value="DUF58"/>
</dbReference>